<keyword evidence="1" id="KW-1185">Reference proteome</keyword>
<organism evidence="1 2">
    <name type="scientific">Meloidogyne hapla</name>
    <name type="common">Root-knot nematode worm</name>
    <dbReference type="NCBI Taxonomy" id="6305"/>
    <lineage>
        <taxon>Eukaryota</taxon>
        <taxon>Metazoa</taxon>
        <taxon>Ecdysozoa</taxon>
        <taxon>Nematoda</taxon>
        <taxon>Chromadorea</taxon>
        <taxon>Rhabditida</taxon>
        <taxon>Tylenchina</taxon>
        <taxon>Tylenchomorpha</taxon>
        <taxon>Tylenchoidea</taxon>
        <taxon>Meloidogynidae</taxon>
        <taxon>Meloidogyninae</taxon>
        <taxon>Meloidogyne</taxon>
    </lineage>
</organism>
<accession>A0A1I8BR97</accession>
<evidence type="ECO:0000313" key="2">
    <source>
        <dbReference type="WBParaSite" id="MhA1_Contig47.frz3.gene1"/>
    </source>
</evidence>
<reference evidence="2" key="1">
    <citation type="submission" date="2016-11" db="UniProtKB">
        <authorList>
            <consortium name="WormBaseParasite"/>
        </authorList>
    </citation>
    <scope>IDENTIFICATION</scope>
</reference>
<protein>
    <submittedName>
        <fullName evidence="2">F-box domain-containing protein</fullName>
    </submittedName>
</protein>
<evidence type="ECO:0000313" key="1">
    <source>
        <dbReference type="Proteomes" id="UP000095281"/>
    </source>
</evidence>
<dbReference type="Proteomes" id="UP000095281">
    <property type="component" value="Unplaced"/>
</dbReference>
<proteinExistence type="predicted"/>
<dbReference type="AlphaFoldDB" id="A0A1I8BR97"/>
<sequence length="295" mass="34893">MLIESLLDSLKFLDYSKLSILQQVNRQFFVFIKRYRNELALKEFSQIEIIADNDVRLSVYRRAVDVVNEVEEQFGSEIYDFELNEDQREKWIDALENHIPLYLSEAILEMSQANDVDSFLIFITRKGIQFQSNSVWLNTGSFITENQEEHQHTLKFVEKYLNIYCKLHLRVHAYFDGLLHFLLNFGGKVEQVVFHYGPGHLNVELHNLLVYHAEMSKNCLKIIPKICFENADDFPWPDLCTKTKIIEEGNVEDGLYLTKYKILNYYSSSVYFLIKIFHLFGAGEFKRFEIERINI</sequence>
<name>A0A1I8BR97_MELHA</name>
<dbReference type="WBParaSite" id="MhA1_Contig47.frz3.gene1">
    <property type="protein sequence ID" value="MhA1_Contig47.frz3.gene1"/>
    <property type="gene ID" value="MhA1_Contig47.frz3.gene1"/>
</dbReference>